<dbReference type="PROSITE" id="PS50850">
    <property type="entry name" value="MFS"/>
    <property type="match status" value="1"/>
</dbReference>
<evidence type="ECO:0000256" key="2">
    <source>
        <dbReference type="ARBA" id="ARBA00022448"/>
    </source>
</evidence>
<comment type="subcellular location">
    <subcellularLocation>
        <location evidence="1">Membrane</location>
        <topology evidence="1">Multi-pass membrane protein</topology>
    </subcellularLocation>
</comment>
<keyword evidence="9" id="KW-0762">Sugar transport</keyword>
<feature type="transmembrane region" description="Helical" evidence="7">
    <location>
        <begin position="50"/>
        <end position="72"/>
    </location>
</feature>
<keyword evidence="5 7" id="KW-0472">Membrane</keyword>
<comment type="caution">
    <text evidence="9">The sequence shown here is derived from an EMBL/GenBank/DDBJ whole genome shotgun (WGS) entry which is preliminary data.</text>
</comment>
<dbReference type="InterPro" id="IPR036259">
    <property type="entry name" value="MFS_trans_sf"/>
</dbReference>
<evidence type="ECO:0000256" key="4">
    <source>
        <dbReference type="ARBA" id="ARBA00022989"/>
    </source>
</evidence>
<name>A0AAV3ZSC1_9GAST</name>
<sequence length="226" mass="25146">MYPSVLHSFRVVTGVVPGYMSKLLHVSGVVSSVVPIYVSECSPPDIRGCLITMNQLFITIGIWVSALVAALFQNMDEGWRYMFGIAVIPGLLQFFCFLILPESPRWQVMKDNIQKGRRTLQKIRGVQEVTEELEDIILSLEEEKKTKVHNKVISGFQALRQARTPVAGLEPATVGSLQISGKTRKPLCYRRPSKKLLGSRESSEKKPPHSKCFGPVTPDSKGPGHI</sequence>
<evidence type="ECO:0000256" key="3">
    <source>
        <dbReference type="ARBA" id="ARBA00022692"/>
    </source>
</evidence>
<proteinExistence type="predicted"/>
<evidence type="ECO:0000313" key="9">
    <source>
        <dbReference type="EMBL" id="GFN97446.1"/>
    </source>
</evidence>
<accession>A0AAV3ZSC1</accession>
<reference evidence="9 10" key="1">
    <citation type="journal article" date="2021" name="Elife">
        <title>Chloroplast acquisition without the gene transfer in kleptoplastic sea slugs, Plakobranchus ocellatus.</title>
        <authorList>
            <person name="Maeda T."/>
            <person name="Takahashi S."/>
            <person name="Yoshida T."/>
            <person name="Shimamura S."/>
            <person name="Takaki Y."/>
            <person name="Nagai Y."/>
            <person name="Toyoda A."/>
            <person name="Suzuki Y."/>
            <person name="Arimoto A."/>
            <person name="Ishii H."/>
            <person name="Satoh N."/>
            <person name="Nishiyama T."/>
            <person name="Hasebe M."/>
            <person name="Maruyama T."/>
            <person name="Minagawa J."/>
            <person name="Obokata J."/>
            <person name="Shigenobu S."/>
        </authorList>
    </citation>
    <scope>NUCLEOTIDE SEQUENCE [LARGE SCALE GENOMIC DNA]</scope>
</reference>
<dbReference type="PANTHER" id="PTHR48020">
    <property type="entry name" value="PROTON MYO-INOSITOL COTRANSPORTER"/>
    <property type="match status" value="1"/>
</dbReference>
<evidence type="ECO:0000256" key="1">
    <source>
        <dbReference type="ARBA" id="ARBA00004141"/>
    </source>
</evidence>
<evidence type="ECO:0000256" key="7">
    <source>
        <dbReference type="SAM" id="Phobius"/>
    </source>
</evidence>
<dbReference type="InterPro" id="IPR020846">
    <property type="entry name" value="MFS_dom"/>
</dbReference>
<evidence type="ECO:0000256" key="5">
    <source>
        <dbReference type="ARBA" id="ARBA00023136"/>
    </source>
</evidence>
<dbReference type="EMBL" id="BLXT01002773">
    <property type="protein sequence ID" value="GFN97446.1"/>
    <property type="molecule type" value="Genomic_DNA"/>
</dbReference>
<keyword evidence="4 7" id="KW-1133">Transmembrane helix</keyword>
<organism evidence="9 10">
    <name type="scientific">Plakobranchus ocellatus</name>
    <dbReference type="NCBI Taxonomy" id="259542"/>
    <lineage>
        <taxon>Eukaryota</taxon>
        <taxon>Metazoa</taxon>
        <taxon>Spiralia</taxon>
        <taxon>Lophotrochozoa</taxon>
        <taxon>Mollusca</taxon>
        <taxon>Gastropoda</taxon>
        <taxon>Heterobranchia</taxon>
        <taxon>Euthyneura</taxon>
        <taxon>Panpulmonata</taxon>
        <taxon>Sacoglossa</taxon>
        <taxon>Placobranchoidea</taxon>
        <taxon>Plakobranchidae</taxon>
        <taxon>Plakobranchus</taxon>
    </lineage>
</organism>
<gene>
    <name evidence="9" type="ORF">PoB_002395200</name>
</gene>
<feature type="transmembrane region" description="Helical" evidence="7">
    <location>
        <begin position="78"/>
        <end position="100"/>
    </location>
</feature>
<evidence type="ECO:0000256" key="6">
    <source>
        <dbReference type="SAM" id="MobiDB-lite"/>
    </source>
</evidence>
<keyword evidence="2" id="KW-0813">Transport</keyword>
<dbReference type="InterPro" id="IPR050814">
    <property type="entry name" value="Myo-inositol_Transporter"/>
</dbReference>
<evidence type="ECO:0000313" key="10">
    <source>
        <dbReference type="Proteomes" id="UP000735302"/>
    </source>
</evidence>
<dbReference type="PANTHER" id="PTHR48020:SF12">
    <property type="entry name" value="PROTON MYO-INOSITOL COTRANSPORTER"/>
    <property type="match status" value="1"/>
</dbReference>
<feature type="domain" description="Major facilitator superfamily (MFS) profile" evidence="8">
    <location>
        <begin position="1"/>
        <end position="226"/>
    </location>
</feature>
<keyword evidence="10" id="KW-1185">Reference proteome</keyword>
<dbReference type="GO" id="GO:0005366">
    <property type="term" value="F:myo-inositol:proton symporter activity"/>
    <property type="evidence" value="ECO:0007669"/>
    <property type="project" value="TreeGrafter"/>
</dbReference>
<feature type="transmembrane region" description="Helical" evidence="7">
    <location>
        <begin position="20"/>
        <end position="38"/>
    </location>
</feature>
<dbReference type="Gene3D" id="1.20.1250.20">
    <property type="entry name" value="MFS general substrate transporter like domains"/>
    <property type="match status" value="1"/>
</dbReference>
<dbReference type="Proteomes" id="UP000735302">
    <property type="component" value="Unassembled WGS sequence"/>
</dbReference>
<dbReference type="Pfam" id="PF00083">
    <property type="entry name" value="Sugar_tr"/>
    <property type="match status" value="1"/>
</dbReference>
<feature type="region of interest" description="Disordered" evidence="6">
    <location>
        <begin position="190"/>
        <end position="226"/>
    </location>
</feature>
<protein>
    <submittedName>
        <fullName evidence="9">Solute carrier family 2 (Facilitated glucose transporter), member 13</fullName>
    </submittedName>
</protein>
<dbReference type="AlphaFoldDB" id="A0AAV3ZSC1"/>
<dbReference type="GO" id="GO:0016324">
    <property type="term" value="C:apical plasma membrane"/>
    <property type="evidence" value="ECO:0007669"/>
    <property type="project" value="TreeGrafter"/>
</dbReference>
<keyword evidence="3 7" id="KW-0812">Transmembrane</keyword>
<evidence type="ECO:0000259" key="8">
    <source>
        <dbReference type="PROSITE" id="PS50850"/>
    </source>
</evidence>
<dbReference type="InterPro" id="IPR005828">
    <property type="entry name" value="MFS_sugar_transport-like"/>
</dbReference>
<dbReference type="SUPFAM" id="SSF103473">
    <property type="entry name" value="MFS general substrate transporter"/>
    <property type="match status" value="1"/>
</dbReference>